<evidence type="ECO:0000313" key="2">
    <source>
        <dbReference type="Proteomes" id="UP000199600"/>
    </source>
</evidence>
<dbReference type="RefSeq" id="WP_186409387.1">
    <property type="nucleotide sequence ID" value="NZ_FLQY01000006.1"/>
</dbReference>
<dbReference type="InterPro" id="IPR004260">
    <property type="entry name" value="Pyr-dimer_DNA_glycosylase"/>
</dbReference>
<evidence type="ECO:0000313" key="1">
    <source>
        <dbReference type="EMBL" id="SBT03307.1"/>
    </source>
</evidence>
<accession>A0A1A8XG24</accession>
<sequence length="142" mass="16234">MRLWSLHPRYLDSRGLVALWREALLAQAVLGGETRGYTHHPQLHRFRDTPAPMSTIATYLYAVQAEAAARGYRFDASKILSGRCAESIPVTRGQLDYEWQHLLGKLRVRDPSRLEQFVALTRPEPHPLFKCVPGSVAEWERP</sequence>
<dbReference type="Pfam" id="PF03013">
    <property type="entry name" value="Pyr_excise"/>
    <property type="match status" value="1"/>
</dbReference>
<protein>
    <recommendedName>
        <fullName evidence="3">DNA lyase</fullName>
    </recommendedName>
</protein>
<keyword evidence="2" id="KW-1185">Reference proteome</keyword>
<dbReference type="EMBL" id="FLQY01000006">
    <property type="protein sequence ID" value="SBT03307.1"/>
    <property type="molecule type" value="Genomic_DNA"/>
</dbReference>
<gene>
    <name evidence="1" type="ORF">PROAA_1030004</name>
</gene>
<dbReference type="AlphaFoldDB" id="A0A1A8XG24"/>
<dbReference type="Proteomes" id="UP000199600">
    <property type="component" value="Unassembled WGS sequence"/>
</dbReference>
<proteinExistence type="predicted"/>
<name>A0A1A8XG24_9RHOO</name>
<reference evidence="1 2" key="1">
    <citation type="submission" date="2016-06" db="EMBL/GenBank/DDBJ databases">
        <authorList>
            <person name="Kjaerup R.B."/>
            <person name="Dalgaard T.S."/>
            <person name="Juul-Madsen H.R."/>
        </authorList>
    </citation>
    <scope>NUCLEOTIDE SEQUENCE [LARGE SCALE GENOMIC DNA]</scope>
    <source>
        <strain evidence="1">2</strain>
    </source>
</reference>
<organism evidence="1 2">
    <name type="scientific">Candidatus Propionivibrio aalborgensis</name>
    <dbReference type="NCBI Taxonomy" id="1860101"/>
    <lineage>
        <taxon>Bacteria</taxon>
        <taxon>Pseudomonadati</taxon>
        <taxon>Pseudomonadota</taxon>
        <taxon>Betaproteobacteria</taxon>
        <taxon>Rhodocyclales</taxon>
        <taxon>Rhodocyclaceae</taxon>
        <taxon>Propionivibrio</taxon>
    </lineage>
</organism>
<evidence type="ECO:0008006" key="3">
    <source>
        <dbReference type="Google" id="ProtNLM"/>
    </source>
</evidence>